<sequence length="222" mass="25317">MKVLIIKNVVSEGPGTILDFLKNSNIYFRVVEAGLGEPIPSLNTFSSIVIMGGSMAVYEMEQYPFLKDVANTIEKALKMNKKVLGICLGAQVIAYVLGAKVYRGHKEEIGWLPIEPTIDGVRDKIFGQLIEPIGHTMVLQWHGDTFDIPSGAVKLAISKDYPNQAFKYNNSYALQFHIEVTPDIIKKWFQNREDLQEILKDTEKFYPRYRLRADLFYEAFFT</sequence>
<dbReference type="EMBL" id="DSZN01000098">
    <property type="protein sequence ID" value="HGQ85892.1"/>
    <property type="molecule type" value="Genomic_DNA"/>
</dbReference>
<accession>A0A7C4JR63</accession>
<dbReference type="GO" id="GO:0005829">
    <property type="term" value="C:cytosol"/>
    <property type="evidence" value="ECO:0007669"/>
    <property type="project" value="TreeGrafter"/>
</dbReference>
<protein>
    <recommendedName>
        <fullName evidence="1">Glutamine amidotransferase domain-containing protein</fullName>
    </recommendedName>
</protein>
<proteinExistence type="predicted"/>
<reference evidence="2" key="1">
    <citation type="journal article" date="2020" name="mSystems">
        <title>Genome- and Community-Level Interaction Insights into Carbon Utilization and Element Cycling Functions of Hydrothermarchaeota in Hydrothermal Sediment.</title>
        <authorList>
            <person name="Zhou Z."/>
            <person name="Liu Y."/>
            <person name="Xu W."/>
            <person name="Pan J."/>
            <person name="Luo Z.H."/>
            <person name="Li M."/>
        </authorList>
    </citation>
    <scope>NUCLEOTIDE SEQUENCE [LARGE SCALE GENOMIC DNA]</scope>
    <source>
        <strain evidence="2">SpSt-6</strain>
    </source>
</reference>
<dbReference type="Pfam" id="PF00117">
    <property type="entry name" value="GATase"/>
    <property type="match status" value="1"/>
</dbReference>
<dbReference type="PROSITE" id="PS51273">
    <property type="entry name" value="GATASE_TYPE_1"/>
    <property type="match status" value="1"/>
</dbReference>
<comment type="caution">
    <text evidence="2">The sequence shown here is derived from an EMBL/GenBank/DDBJ whole genome shotgun (WGS) entry which is preliminary data.</text>
</comment>
<organism evidence="2">
    <name type="scientific">Thermodesulfobacterium geofontis</name>
    <dbReference type="NCBI Taxonomy" id="1295609"/>
    <lineage>
        <taxon>Bacteria</taxon>
        <taxon>Pseudomonadati</taxon>
        <taxon>Thermodesulfobacteriota</taxon>
        <taxon>Thermodesulfobacteria</taxon>
        <taxon>Thermodesulfobacteriales</taxon>
        <taxon>Thermodesulfobacteriaceae</taxon>
        <taxon>Thermodesulfobacterium</taxon>
    </lineage>
</organism>
<dbReference type="Gene3D" id="3.40.50.880">
    <property type="match status" value="1"/>
</dbReference>
<dbReference type="SUPFAM" id="SSF52317">
    <property type="entry name" value="Class I glutamine amidotransferase-like"/>
    <property type="match status" value="1"/>
</dbReference>
<dbReference type="InterPro" id="IPR044992">
    <property type="entry name" value="ChyE-like"/>
</dbReference>
<gene>
    <name evidence="2" type="ORF">ENT66_06160</name>
</gene>
<dbReference type="AlphaFoldDB" id="A0A7C4JR63"/>
<evidence type="ECO:0000313" key="2">
    <source>
        <dbReference type="EMBL" id="HGQ85892.1"/>
    </source>
</evidence>
<dbReference type="FunFam" id="3.40.50.880:FF:000033">
    <property type="entry name" value="Glutamine amidotransferase class-I"/>
    <property type="match status" value="1"/>
</dbReference>
<dbReference type="InterPro" id="IPR017926">
    <property type="entry name" value="GATASE"/>
</dbReference>
<dbReference type="PANTHER" id="PTHR42695">
    <property type="entry name" value="GLUTAMINE AMIDOTRANSFERASE YLR126C-RELATED"/>
    <property type="match status" value="1"/>
</dbReference>
<dbReference type="InterPro" id="IPR029062">
    <property type="entry name" value="Class_I_gatase-like"/>
</dbReference>
<evidence type="ECO:0000259" key="1">
    <source>
        <dbReference type="Pfam" id="PF00117"/>
    </source>
</evidence>
<feature type="domain" description="Glutamine amidotransferase" evidence="1">
    <location>
        <begin position="42"/>
        <end position="183"/>
    </location>
</feature>
<dbReference type="PANTHER" id="PTHR42695:SF5">
    <property type="entry name" value="GLUTAMINE AMIDOTRANSFERASE YLR126C-RELATED"/>
    <property type="match status" value="1"/>
</dbReference>
<name>A0A7C4JR63_9BACT</name>
<dbReference type="CDD" id="cd01741">
    <property type="entry name" value="GATase1_1"/>
    <property type="match status" value="1"/>
</dbReference>